<evidence type="ECO:0000313" key="2">
    <source>
        <dbReference type="EMBL" id="JAD54465.1"/>
    </source>
</evidence>
<reference evidence="2" key="1">
    <citation type="submission" date="2014-09" db="EMBL/GenBank/DDBJ databases">
        <authorList>
            <person name="Magalhaes I.L.F."/>
            <person name="Oliveira U."/>
            <person name="Santos F.R."/>
            <person name="Vidigal T.H.D.A."/>
            <person name="Brescovit A.D."/>
            <person name="Santos A.J."/>
        </authorList>
    </citation>
    <scope>NUCLEOTIDE SEQUENCE</scope>
    <source>
        <tissue evidence="2">Shoot tissue taken approximately 20 cm above the soil surface</tissue>
    </source>
</reference>
<dbReference type="AlphaFoldDB" id="A0A0A9AZV4"/>
<dbReference type="EMBL" id="GBRH01243430">
    <property type="protein sequence ID" value="JAD54465.1"/>
    <property type="molecule type" value="Transcribed_RNA"/>
</dbReference>
<sequence>MLEATPRRAPANPPPEPRVDRPPA</sequence>
<organism evidence="2">
    <name type="scientific">Arundo donax</name>
    <name type="common">Giant reed</name>
    <name type="synonym">Donax arundinaceus</name>
    <dbReference type="NCBI Taxonomy" id="35708"/>
    <lineage>
        <taxon>Eukaryota</taxon>
        <taxon>Viridiplantae</taxon>
        <taxon>Streptophyta</taxon>
        <taxon>Embryophyta</taxon>
        <taxon>Tracheophyta</taxon>
        <taxon>Spermatophyta</taxon>
        <taxon>Magnoliopsida</taxon>
        <taxon>Liliopsida</taxon>
        <taxon>Poales</taxon>
        <taxon>Poaceae</taxon>
        <taxon>PACMAD clade</taxon>
        <taxon>Arundinoideae</taxon>
        <taxon>Arundineae</taxon>
        <taxon>Arundo</taxon>
    </lineage>
</organism>
<protein>
    <submittedName>
        <fullName evidence="2">Uncharacterized protein</fullName>
    </submittedName>
</protein>
<feature type="region of interest" description="Disordered" evidence="1">
    <location>
        <begin position="1"/>
        <end position="24"/>
    </location>
</feature>
<reference evidence="2" key="2">
    <citation type="journal article" date="2015" name="Data Brief">
        <title>Shoot transcriptome of the giant reed, Arundo donax.</title>
        <authorList>
            <person name="Barrero R.A."/>
            <person name="Guerrero F.D."/>
            <person name="Moolhuijzen P."/>
            <person name="Goolsby J.A."/>
            <person name="Tidwell J."/>
            <person name="Bellgard S.E."/>
            <person name="Bellgard M.I."/>
        </authorList>
    </citation>
    <scope>NUCLEOTIDE SEQUENCE</scope>
    <source>
        <tissue evidence="2">Shoot tissue taken approximately 20 cm above the soil surface</tissue>
    </source>
</reference>
<name>A0A0A9AZV4_ARUDO</name>
<proteinExistence type="predicted"/>
<accession>A0A0A9AZV4</accession>
<evidence type="ECO:0000256" key="1">
    <source>
        <dbReference type="SAM" id="MobiDB-lite"/>
    </source>
</evidence>